<keyword evidence="9" id="KW-0406">Ion transport</keyword>
<comment type="similarity">
    <text evidence="2 9">Belongs to the CCC1 family.</text>
</comment>
<evidence type="ECO:0000313" key="10">
    <source>
        <dbReference type="EMBL" id="PSS17469.1"/>
    </source>
</evidence>
<feature type="transmembrane region" description="Helical" evidence="9">
    <location>
        <begin position="59"/>
        <end position="79"/>
    </location>
</feature>
<evidence type="ECO:0000256" key="5">
    <source>
        <dbReference type="ARBA" id="ARBA00022692"/>
    </source>
</evidence>
<comment type="caution">
    <text evidence="10">The sequence shown here is derived from an EMBL/GenBank/DDBJ whole genome shotgun (WGS) entry which is preliminary data.</text>
</comment>
<evidence type="ECO:0000256" key="9">
    <source>
        <dbReference type="RuleBase" id="RU369115"/>
    </source>
</evidence>
<evidence type="ECO:0000256" key="3">
    <source>
        <dbReference type="ARBA" id="ARBA00022496"/>
    </source>
</evidence>
<feature type="transmembrane region" description="Helical" evidence="9">
    <location>
        <begin position="147"/>
        <end position="169"/>
    </location>
</feature>
<keyword evidence="3" id="KW-0410">Iron transport</keyword>
<dbReference type="Gramene" id="PSS17469">
    <property type="protein sequence ID" value="PSS17469"/>
    <property type="gene ID" value="CEY00_Acc12254"/>
</dbReference>
<dbReference type="InParanoid" id="A0A2R6QYP2"/>
<reference evidence="10 11" key="1">
    <citation type="submission" date="2017-07" db="EMBL/GenBank/DDBJ databases">
        <title>An improved, manually edited Actinidia chinensis var. chinensis (kiwifruit) genome highlights the challenges associated with draft genomes and gene prediction in plants.</title>
        <authorList>
            <person name="Pilkington S."/>
            <person name="Crowhurst R."/>
            <person name="Hilario E."/>
            <person name="Nardozza S."/>
            <person name="Fraser L."/>
            <person name="Peng Y."/>
            <person name="Gunaseelan K."/>
            <person name="Simpson R."/>
            <person name="Tahir J."/>
            <person name="Deroles S."/>
            <person name="Templeton K."/>
            <person name="Luo Z."/>
            <person name="Davy M."/>
            <person name="Cheng C."/>
            <person name="Mcneilage M."/>
            <person name="Scaglione D."/>
            <person name="Liu Y."/>
            <person name="Zhang Q."/>
            <person name="Datson P."/>
            <person name="De Silva N."/>
            <person name="Gardiner S."/>
            <person name="Bassett H."/>
            <person name="Chagne D."/>
            <person name="Mccallum J."/>
            <person name="Dzierzon H."/>
            <person name="Deng C."/>
            <person name="Wang Y.-Y."/>
            <person name="Barron N."/>
            <person name="Manako K."/>
            <person name="Bowen J."/>
            <person name="Foster T."/>
            <person name="Erridge Z."/>
            <person name="Tiffin H."/>
            <person name="Waite C."/>
            <person name="Davies K."/>
            <person name="Grierson E."/>
            <person name="Laing W."/>
            <person name="Kirk R."/>
            <person name="Chen X."/>
            <person name="Wood M."/>
            <person name="Montefiori M."/>
            <person name="Brummell D."/>
            <person name="Schwinn K."/>
            <person name="Catanach A."/>
            <person name="Fullerton C."/>
            <person name="Li D."/>
            <person name="Meiyalaghan S."/>
            <person name="Nieuwenhuizen N."/>
            <person name="Read N."/>
            <person name="Prakash R."/>
            <person name="Hunter D."/>
            <person name="Zhang H."/>
            <person name="Mckenzie M."/>
            <person name="Knabel M."/>
            <person name="Harris A."/>
            <person name="Allan A."/>
            <person name="Chen A."/>
            <person name="Janssen B."/>
            <person name="Plunkett B."/>
            <person name="Dwamena C."/>
            <person name="Voogd C."/>
            <person name="Leif D."/>
            <person name="Lafferty D."/>
            <person name="Souleyre E."/>
            <person name="Varkonyi-Gasic E."/>
            <person name="Gambi F."/>
            <person name="Hanley J."/>
            <person name="Yao J.-L."/>
            <person name="Cheung J."/>
            <person name="David K."/>
            <person name="Warren B."/>
            <person name="Marsh K."/>
            <person name="Snowden K."/>
            <person name="Lin-Wang K."/>
            <person name="Brian L."/>
            <person name="Martinez-Sanchez M."/>
            <person name="Wang M."/>
            <person name="Ileperuma N."/>
            <person name="Macnee N."/>
            <person name="Campin R."/>
            <person name="Mcatee P."/>
            <person name="Drummond R."/>
            <person name="Espley R."/>
            <person name="Ireland H."/>
            <person name="Wu R."/>
            <person name="Atkinson R."/>
            <person name="Karunairetnam S."/>
            <person name="Bulley S."/>
            <person name="Chunkath S."/>
            <person name="Hanley Z."/>
            <person name="Storey R."/>
            <person name="Thrimawithana A."/>
            <person name="Thomson S."/>
            <person name="David C."/>
            <person name="Testolin R."/>
        </authorList>
    </citation>
    <scope>NUCLEOTIDE SEQUENCE [LARGE SCALE GENOMIC DNA]</scope>
    <source>
        <strain evidence="11">cv. Red5</strain>
        <tissue evidence="10">Young leaf</tissue>
    </source>
</reference>
<dbReference type="InterPro" id="IPR008217">
    <property type="entry name" value="Ccc1_fam"/>
</dbReference>
<dbReference type="STRING" id="1590841.A0A2R6QYP2"/>
<dbReference type="OMA" id="HHTKATI"/>
<proteinExistence type="inferred from homology"/>
<dbReference type="GO" id="GO:0030026">
    <property type="term" value="P:intracellular manganese ion homeostasis"/>
    <property type="evidence" value="ECO:0007669"/>
    <property type="project" value="InterPro"/>
</dbReference>
<dbReference type="OrthoDB" id="10443306at2759"/>
<keyword evidence="9" id="KW-0813">Transport</keyword>
<evidence type="ECO:0000256" key="6">
    <source>
        <dbReference type="ARBA" id="ARBA00022989"/>
    </source>
</evidence>
<dbReference type="GO" id="GO:0005384">
    <property type="term" value="F:manganese ion transmembrane transporter activity"/>
    <property type="evidence" value="ECO:0007669"/>
    <property type="project" value="InterPro"/>
</dbReference>
<dbReference type="AlphaFoldDB" id="A0A2R6QYP2"/>
<evidence type="ECO:0000256" key="2">
    <source>
        <dbReference type="ARBA" id="ARBA00007049"/>
    </source>
</evidence>
<evidence type="ECO:0000256" key="1">
    <source>
        <dbReference type="ARBA" id="ARBA00004128"/>
    </source>
</evidence>
<keyword evidence="5 9" id="KW-0812">Transmembrane</keyword>
<keyword evidence="7 9" id="KW-0472">Membrane</keyword>
<dbReference type="Pfam" id="PF01988">
    <property type="entry name" value="VIT1"/>
    <property type="match status" value="1"/>
</dbReference>
<dbReference type="GO" id="GO:0005381">
    <property type="term" value="F:iron ion transmembrane transporter activity"/>
    <property type="evidence" value="ECO:0007669"/>
    <property type="project" value="UniProtKB-UniRule"/>
</dbReference>
<accession>A0A2R6QYP2</accession>
<organism evidence="10 11">
    <name type="scientific">Actinidia chinensis var. chinensis</name>
    <name type="common">Chinese soft-hair kiwi</name>
    <dbReference type="NCBI Taxonomy" id="1590841"/>
    <lineage>
        <taxon>Eukaryota</taxon>
        <taxon>Viridiplantae</taxon>
        <taxon>Streptophyta</taxon>
        <taxon>Embryophyta</taxon>
        <taxon>Tracheophyta</taxon>
        <taxon>Spermatophyta</taxon>
        <taxon>Magnoliopsida</taxon>
        <taxon>eudicotyledons</taxon>
        <taxon>Gunneridae</taxon>
        <taxon>Pentapetalae</taxon>
        <taxon>asterids</taxon>
        <taxon>Ericales</taxon>
        <taxon>Actinidiaceae</taxon>
        <taxon>Actinidia</taxon>
    </lineage>
</organism>
<comment type="function">
    <text evidence="9">Vacuolar Fe(2+) uptake transporter.</text>
</comment>
<name>A0A2R6QYP2_ACTCC</name>
<evidence type="ECO:0000256" key="4">
    <source>
        <dbReference type="ARBA" id="ARBA00022554"/>
    </source>
</evidence>
<dbReference type="GO" id="GO:0005774">
    <property type="term" value="C:vacuolar membrane"/>
    <property type="evidence" value="ECO:0007669"/>
    <property type="project" value="UniProtKB-SubCell"/>
</dbReference>
<comment type="catalytic activity">
    <reaction evidence="8">
        <text>Fe(2+)(in) = Fe(2+)(out)</text>
        <dbReference type="Rhea" id="RHEA:28486"/>
        <dbReference type="ChEBI" id="CHEBI:29033"/>
    </reaction>
    <physiologicalReaction direction="left-to-right" evidence="8">
        <dbReference type="Rhea" id="RHEA:28487"/>
    </physiologicalReaction>
</comment>
<keyword evidence="4 9" id="KW-0926">Vacuole</keyword>
<dbReference type="EMBL" id="NKQK01000011">
    <property type="protein sequence ID" value="PSS17469.1"/>
    <property type="molecule type" value="Genomic_DNA"/>
</dbReference>
<feature type="transmembrane region" description="Helical" evidence="9">
    <location>
        <begin position="25"/>
        <end position="47"/>
    </location>
</feature>
<keyword evidence="3" id="KW-0408">Iron</keyword>
<dbReference type="PANTHER" id="PTHR31851">
    <property type="entry name" value="FE(2+)/MN(2+) TRANSPORTER PCL1"/>
    <property type="match status" value="1"/>
</dbReference>
<keyword evidence="6 9" id="KW-1133">Transmembrane helix</keyword>
<dbReference type="GO" id="GO:0140315">
    <property type="term" value="F:iron ion sequestering activity"/>
    <property type="evidence" value="ECO:0007669"/>
    <property type="project" value="UniProtKB-UniRule"/>
</dbReference>
<evidence type="ECO:0000256" key="8">
    <source>
        <dbReference type="ARBA" id="ARBA00044464"/>
    </source>
</evidence>
<sequence>MSLPTSIPTNHNEQKTSLELEENDLWLLAAILGGVDGLVFISSIMIGAGAVQHHTKATILIGVASLMAGSCGIAIAEYVSACSQLDMEVARMERREKRRVGETKEERERLLSPVKAAAASALAFLVGGFVPLAAGSFIKDYRVRMGVVMAVTSVALVGFGWFGAVLVRVPPARTAVRFFLSGWLAIAITFGSTNLLDDVATSVFLWLNLSFTISGH</sequence>
<dbReference type="Proteomes" id="UP000241394">
    <property type="component" value="Chromosome LG11"/>
</dbReference>
<feature type="transmembrane region" description="Helical" evidence="9">
    <location>
        <begin position="175"/>
        <end position="196"/>
    </location>
</feature>
<gene>
    <name evidence="10" type="ORF">CEY00_Acc12254</name>
</gene>
<evidence type="ECO:0000256" key="7">
    <source>
        <dbReference type="ARBA" id="ARBA00023136"/>
    </source>
</evidence>
<protein>
    <recommendedName>
        <fullName evidence="9">Vacuolar iron transporter</fullName>
    </recommendedName>
</protein>
<comment type="subcellular location">
    <subcellularLocation>
        <location evidence="1 9">Vacuole membrane</location>
        <topology evidence="1 9">Multi-pass membrane protein</topology>
    </subcellularLocation>
</comment>
<reference evidence="11" key="2">
    <citation type="journal article" date="2018" name="BMC Genomics">
        <title>A manually annotated Actinidia chinensis var. chinensis (kiwifruit) genome highlights the challenges associated with draft genomes and gene prediction in plants.</title>
        <authorList>
            <person name="Pilkington S.M."/>
            <person name="Crowhurst R."/>
            <person name="Hilario E."/>
            <person name="Nardozza S."/>
            <person name="Fraser L."/>
            <person name="Peng Y."/>
            <person name="Gunaseelan K."/>
            <person name="Simpson R."/>
            <person name="Tahir J."/>
            <person name="Deroles S.C."/>
            <person name="Templeton K."/>
            <person name="Luo Z."/>
            <person name="Davy M."/>
            <person name="Cheng C."/>
            <person name="McNeilage M."/>
            <person name="Scaglione D."/>
            <person name="Liu Y."/>
            <person name="Zhang Q."/>
            <person name="Datson P."/>
            <person name="De Silva N."/>
            <person name="Gardiner S.E."/>
            <person name="Bassett H."/>
            <person name="Chagne D."/>
            <person name="McCallum J."/>
            <person name="Dzierzon H."/>
            <person name="Deng C."/>
            <person name="Wang Y.Y."/>
            <person name="Barron L."/>
            <person name="Manako K."/>
            <person name="Bowen J."/>
            <person name="Foster T.M."/>
            <person name="Erridge Z.A."/>
            <person name="Tiffin H."/>
            <person name="Waite C.N."/>
            <person name="Davies K.M."/>
            <person name="Grierson E.P."/>
            <person name="Laing W.A."/>
            <person name="Kirk R."/>
            <person name="Chen X."/>
            <person name="Wood M."/>
            <person name="Montefiori M."/>
            <person name="Brummell D.A."/>
            <person name="Schwinn K.E."/>
            <person name="Catanach A."/>
            <person name="Fullerton C."/>
            <person name="Li D."/>
            <person name="Meiyalaghan S."/>
            <person name="Nieuwenhuizen N."/>
            <person name="Read N."/>
            <person name="Prakash R."/>
            <person name="Hunter D."/>
            <person name="Zhang H."/>
            <person name="McKenzie M."/>
            <person name="Knabel M."/>
            <person name="Harris A."/>
            <person name="Allan A.C."/>
            <person name="Gleave A."/>
            <person name="Chen A."/>
            <person name="Janssen B.J."/>
            <person name="Plunkett B."/>
            <person name="Ampomah-Dwamena C."/>
            <person name="Voogd C."/>
            <person name="Leif D."/>
            <person name="Lafferty D."/>
            <person name="Souleyre E.J.F."/>
            <person name="Varkonyi-Gasic E."/>
            <person name="Gambi F."/>
            <person name="Hanley J."/>
            <person name="Yao J.L."/>
            <person name="Cheung J."/>
            <person name="David K.M."/>
            <person name="Warren B."/>
            <person name="Marsh K."/>
            <person name="Snowden K.C."/>
            <person name="Lin-Wang K."/>
            <person name="Brian L."/>
            <person name="Martinez-Sanchez M."/>
            <person name="Wang M."/>
            <person name="Ileperuma N."/>
            <person name="Macnee N."/>
            <person name="Campin R."/>
            <person name="McAtee P."/>
            <person name="Drummond R.S.M."/>
            <person name="Espley R.V."/>
            <person name="Ireland H.S."/>
            <person name="Wu R."/>
            <person name="Atkinson R.G."/>
            <person name="Karunairetnam S."/>
            <person name="Bulley S."/>
            <person name="Chunkath S."/>
            <person name="Hanley Z."/>
            <person name="Storey R."/>
            <person name="Thrimawithana A.H."/>
            <person name="Thomson S."/>
            <person name="David C."/>
            <person name="Testolin R."/>
            <person name="Huang H."/>
            <person name="Hellens R.P."/>
            <person name="Schaffer R.J."/>
        </authorList>
    </citation>
    <scope>NUCLEOTIDE SEQUENCE [LARGE SCALE GENOMIC DNA]</scope>
    <source>
        <strain evidence="11">cv. Red5</strain>
    </source>
</reference>
<feature type="transmembrane region" description="Helical" evidence="9">
    <location>
        <begin position="116"/>
        <end position="135"/>
    </location>
</feature>
<evidence type="ECO:0000313" key="11">
    <source>
        <dbReference type="Proteomes" id="UP000241394"/>
    </source>
</evidence>
<keyword evidence="11" id="KW-1185">Reference proteome</keyword>